<dbReference type="AlphaFoldDB" id="A0AAD6U957"/>
<keyword evidence="2" id="KW-1185">Reference proteome</keyword>
<dbReference type="EMBL" id="JARJCN010000019">
    <property type="protein sequence ID" value="KAJ7092033.1"/>
    <property type="molecule type" value="Genomic_DNA"/>
</dbReference>
<proteinExistence type="predicted"/>
<evidence type="ECO:0000313" key="1">
    <source>
        <dbReference type="EMBL" id="KAJ7092033.1"/>
    </source>
</evidence>
<sequence>MSTATAPGATSIEPCSDVDNLQDAHDKAAQVMSSLSAGTDAISADDRKTLGDFYSGLEKRRELLGHAEESSSLVEGEVPDGPDDKDIAQAFAFTKFLSSLNPDDPGTQLLVGGNKRVTAALGAIEKGQNFLENAPMNKILEVYERIKFREEHLTNSGGPVSVVNGRIYLSEVNAFAAMVKMLIVSRLSPWADTLLTTVAGP</sequence>
<accession>A0AAD6U957</accession>
<dbReference type="Proteomes" id="UP001222325">
    <property type="component" value="Unassembled WGS sequence"/>
</dbReference>
<gene>
    <name evidence="1" type="ORF">B0H15DRAFT_185138</name>
</gene>
<reference evidence="1" key="1">
    <citation type="submission" date="2023-03" db="EMBL/GenBank/DDBJ databases">
        <title>Massive genome expansion in bonnet fungi (Mycena s.s.) driven by repeated elements and novel gene families across ecological guilds.</title>
        <authorList>
            <consortium name="Lawrence Berkeley National Laboratory"/>
            <person name="Harder C.B."/>
            <person name="Miyauchi S."/>
            <person name="Viragh M."/>
            <person name="Kuo A."/>
            <person name="Thoen E."/>
            <person name="Andreopoulos B."/>
            <person name="Lu D."/>
            <person name="Skrede I."/>
            <person name="Drula E."/>
            <person name="Henrissat B."/>
            <person name="Morin E."/>
            <person name="Kohler A."/>
            <person name="Barry K."/>
            <person name="LaButti K."/>
            <person name="Morin E."/>
            <person name="Salamov A."/>
            <person name="Lipzen A."/>
            <person name="Mereny Z."/>
            <person name="Hegedus B."/>
            <person name="Baldrian P."/>
            <person name="Stursova M."/>
            <person name="Weitz H."/>
            <person name="Taylor A."/>
            <person name="Grigoriev I.V."/>
            <person name="Nagy L.G."/>
            <person name="Martin F."/>
            <person name="Kauserud H."/>
        </authorList>
    </citation>
    <scope>NUCLEOTIDE SEQUENCE</scope>
    <source>
        <strain evidence="1">CBHHK173m</strain>
    </source>
</reference>
<organism evidence="1 2">
    <name type="scientific">Mycena belliarum</name>
    <dbReference type="NCBI Taxonomy" id="1033014"/>
    <lineage>
        <taxon>Eukaryota</taxon>
        <taxon>Fungi</taxon>
        <taxon>Dikarya</taxon>
        <taxon>Basidiomycota</taxon>
        <taxon>Agaricomycotina</taxon>
        <taxon>Agaricomycetes</taxon>
        <taxon>Agaricomycetidae</taxon>
        <taxon>Agaricales</taxon>
        <taxon>Marasmiineae</taxon>
        <taxon>Mycenaceae</taxon>
        <taxon>Mycena</taxon>
    </lineage>
</organism>
<name>A0AAD6U957_9AGAR</name>
<comment type="caution">
    <text evidence="1">The sequence shown here is derived from an EMBL/GenBank/DDBJ whole genome shotgun (WGS) entry which is preliminary data.</text>
</comment>
<protein>
    <submittedName>
        <fullName evidence="1">Uncharacterized protein</fullName>
    </submittedName>
</protein>
<evidence type="ECO:0000313" key="2">
    <source>
        <dbReference type="Proteomes" id="UP001222325"/>
    </source>
</evidence>